<dbReference type="PROSITE" id="PS00061">
    <property type="entry name" value="ADH_SHORT"/>
    <property type="match status" value="1"/>
</dbReference>
<dbReference type="PRINTS" id="PR00081">
    <property type="entry name" value="GDHRDH"/>
</dbReference>
<dbReference type="Proteomes" id="UP001215151">
    <property type="component" value="Unassembled WGS sequence"/>
</dbReference>
<evidence type="ECO:0000313" key="3">
    <source>
        <dbReference type="EMBL" id="KAJ8495264.1"/>
    </source>
</evidence>
<reference evidence="3" key="1">
    <citation type="submission" date="2022-11" db="EMBL/GenBank/DDBJ databases">
        <title>Genome Sequence of Cubamyces cubensis.</title>
        <authorList>
            <person name="Buettner E."/>
        </authorList>
    </citation>
    <scope>NUCLEOTIDE SEQUENCE</scope>
    <source>
        <strain evidence="3">MPL-01</strain>
    </source>
</reference>
<sequence>MPTSYAIIGASRGIGLEYVRQLAGRADTVVFAVVRSKQRSRHLDAVISGLNNVHVVEADVVDFASLQRAAQEVGAVTGGKLDYLIHNAARSERSLAYRGFDDFPSMEELDADFIDAFKVNALGVVHSITAFLPLLRAGTKKTVVFISTGGADPATVIAAGVAKMVAYGTTKAAALMIMTKWALQLKPEGFTVVSIAPGLVDTTGTMDELSGTDGESKKSEANFKKGGHKIRQQTPEESVTMQLQVIDGLKLSDTGAHLPHNGKGFLD</sequence>
<keyword evidence="4" id="KW-1185">Reference proteome</keyword>
<dbReference type="PANTHER" id="PTHR45458">
    <property type="entry name" value="SHORT-CHAIN DEHYDROGENASE/REDUCTASE SDR"/>
    <property type="match status" value="1"/>
</dbReference>
<proteinExistence type="predicted"/>
<dbReference type="InterPro" id="IPR036291">
    <property type="entry name" value="NAD(P)-bd_dom_sf"/>
</dbReference>
<dbReference type="PANTHER" id="PTHR45458:SF3">
    <property type="entry name" value="CHAIN DEHYDROGENASE (ATSC), PUTATIVE-RELATED"/>
    <property type="match status" value="1"/>
</dbReference>
<dbReference type="InterPro" id="IPR052184">
    <property type="entry name" value="SDR_enzymes"/>
</dbReference>
<comment type="caution">
    <text evidence="3">The sequence shown here is derived from an EMBL/GenBank/DDBJ whole genome shotgun (WGS) entry which is preliminary data.</text>
</comment>
<accession>A0AAD7U1E5</accession>
<evidence type="ECO:0000256" key="1">
    <source>
        <dbReference type="ARBA" id="ARBA00022857"/>
    </source>
</evidence>
<evidence type="ECO:0000256" key="2">
    <source>
        <dbReference type="SAM" id="MobiDB-lite"/>
    </source>
</evidence>
<evidence type="ECO:0008006" key="5">
    <source>
        <dbReference type="Google" id="ProtNLM"/>
    </source>
</evidence>
<dbReference type="Pfam" id="PF00106">
    <property type="entry name" value="adh_short"/>
    <property type="match status" value="1"/>
</dbReference>
<dbReference type="AlphaFoldDB" id="A0AAD7U1E5"/>
<dbReference type="InterPro" id="IPR020904">
    <property type="entry name" value="Sc_DH/Rdtase_CS"/>
</dbReference>
<dbReference type="InterPro" id="IPR002347">
    <property type="entry name" value="SDR_fam"/>
</dbReference>
<protein>
    <recommendedName>
        <fullName evidence="5">NAD-P-binding protein</fullName>
    </recommendedName>
</protein>
<organism evidence="3 4">
    <name type="scientific">Trametes cubensis</name>
    <dbReference type="NCBI Taxonomy" id="1111947"/>
    <lineage>
        <taxon>Eukaryota</taxon>
        <taxon>Fungi</taxon>
        <taxon>Dikarya</taxon>
        <taxon>Basidiomycota</taxon>
        <taxon>Agaricomycotina</taxon>
        <taxon>Agaricomycetes</taxon>
        <taxon>Polyporales</taxon>
        <taxon>Polyporaceae</taxon>
        <taxon>Trametes</taxon>
    </lineage>
</organism>
<keyword evidence="1" id="KW-0521">NADP</keyword>
<dbReference type="Gene3D" id="3.40.50.720">
    <property type="entry name" value="NAD(P)-binding Rossmann-like Domain"/>
    <property type="match status" value="1"/>
</dbReference>
<gene>
    <name evidence="3" type="ORF">ONZ51_g1816</name>
</gene>
<dbReference type="GO" id="GO:0016616">
    <property type="term" value="F:oxidoreductase activity, acting on the CH-OH group of donors, NAD or NADP as acceptor"/>
    <property type="evidence" value="ECO:0007669"/>
    <property type="project" value="TreeGrafter"/>
</dbReference>
<dbReference type="EMBL" id="JAPEVG010000026">
    <property type="protein sequence ID" value="KAJ8495264.1"/>
    <property type="molecule type" value="Genomic_DNA"/>
</dbReference>
<dbReference type="SUPFAM" id="SSF51735">
    <property type="entry name" value="NAD(P)-binding Rossmann-fold domains"/>
    <property type="match status" value="1"/>
</dbReference>
<evidence type="ECO:0000313" key="4">
    <source>
        <dbReference type="Proteomes" id="UP001215151"/>
    </source>
</evidence>
<dbReference type="CDD" id="cd05325">
    <property type="entry name" value="carb_red_sniffer_like_SDR_c"/>
    <property type="match status" value="1"/>
</dbReference>
<name>A0AAD7U1E5_9APHY</name>
<feature type="region of interest" description="Disordered" evidence="2">
    <location>
        <begin position="206"/>
        <end position="235"/>
    </location>
</feature>
<feature type="compositionally biased region" description="Basic and acidic residues" evidence="2">
    <location>
        <begin position="214"/>
        <end position="223"/>
    </location>
</feature>